<feature type="compositionally biased region" description="Low complexity" evidence="1">
    <location>
        <begin position="213"/>
        <end position="225"/>
    </location>
</feature>
<evidence type="ECO:0000313" key="2">
    <source>
        <dbReference type="EMBL" id="MFC6088208.1"/>
    </source>
</evidence>
<organism evidence="2 3">
    <name type="scientific">Saccharothrix lopnurensis</name>
    <dbReference type="NCBI Taxonomy" id="1670621"/>
    <lineage>
        <taxon>Bacteria</taxon>
        <taxon>Bacillati</taxon>
        <taxon>Actinomycetota</taxon>
        <taxon>Actinomycetes</taxon>
        <taxon>Pseudonocardiales</taxon>
        <taxon>Pseudonocardiaceae</taxon>
        <taxon>Saccharothrix</taxon>
    </lineage>
</organism>
<proteinExistence type="predicted"/>
<dbReference type="PANTHER" id="PTHR34403">
    <property type="entry name" value="TOL-PAL SYSTEM PROTEIN TOLA"/>
    <property type="match status" value="1"/>
</dbReference>
<sequence length="253" mass="28033">MDLPRVPEPEHADDDPLPRAVREFDEPAPGNAGWVRVLAETAAAQREPFLEGEQRVRAIAPTHWEGAAGKGFLAERDRVLGEWRAAVDTHDEVVRLLDGHNTFVHELRHLWEADRGNPAARQHALDVHREATERLAEELHRRAAELDAVAARAEDQEPPETPDAEPEPDTEPEPEPDPEPEPGADPEPEPDPNPDPDPDPAPHPDPEPEQPEPAETASPAEPTPAMLVNAHLDAQVLNGEWRAWIPWDDEPDA</sequence>
<name>A0ABW1NYB8_9PSEU</name>
<gene>
    <name evidence="2" type="ORF">ACFP3R_02900</name>
</gene>
<dbReference type="PANTHER" id="PTHR34403:SF14">
    <property type="entry name" value="OS05G0225800 PROTEIN"/>
    <property type="match status" value="1"/>
</dbReference>
<feature type="region of interest" description="Disordered" evidence="1">
    <location>
        <begin position="1"/>
        <end position="30"/>
    </location>
</feature>
<evidence type="ECO:0000256" key="1">
    <source>
        <dbReference type="SAM" id="MobiDB-lite"/>
    </source>
</evidence>
<dbReference type="RefSeq" id="WP_380632414.1">
    <property type="nucleotide sequence ID" value="NZ_JBHSQO010000002.1"/>
</dbReference>
<reference evidence="3" key="1">
    <citation type="journal article" date="2019" name="Int. J. Syst. Evol. Microbiol.">
        <title>The Global Catalogue of Microorganisms (GCM) 10K type strain sequencing project: providing services to taxonomists for standard genome sequencing and annotation.</title>
        <authorList>
            <consortium name="The Broad Institute Genomics Platform"/>
            <consortium name="The Broad Institute Genome Sequencing Center for Infectious Disease"/>
            <person name="Wu L."/>
            <person name="Ma J."/>
        </authorList>
    </citation>
    <scope>NUCLEOTIDE SEQUENCE [LARGE SCALE GENOMIC DNA]</scope>
    <source>
        <strain evidence="3">CGMCC 4.7246</strain>
    </source>
</reference>
<dbReference type="Proteomes" id="UP001596220">
    <property type="component" value="Unassembled WGS sequence"/>
</dbReference>
<comment type="caution">
    <text evidence="2">The sequence shown here is derived from an EMBL/GenBank/DDBJ whole genome shotgun (WGS) entry which is preliminary data.</text>
</comment>
<evidence type="ECO:0000313" key="3">
    <source>
        <dbReference type="Proteomes" id="UP001596220"/>
    </source>
</evidence>
<feature type="region of interest" description="Disordered" evidence="1">
    <location>
        <begin position="150"/>
        <end position="231"/>
    </location>
</feature>
<dbReference type="EMBL" id="JBHSQO010000002">
    <property type="protein sequence ID" value="MFC6088208.1"/>
    <property type="molecule type" value="Genomic_DNA"/>
</dbReference>
<keyword evidence="3" id="KW-1185">Reference proteome</keyword>
<accession>A0ABW1NYB8</accession>
<dbReference type="InterPro" id="IPR050972">
    <property type="entry name" value="SDr-like"/>
</dbReference>
<feature type="compositionally biased region" description="Basic and acidic residues" evidence="1">
    <location>
        <begin position="1"/>
        <end position="25"/>
    </location>
</feature>
<protein>
    <submittedName>
        <fullName evidence="2">Uncharacterized protein</fullName>
    </submittedName>
</protein>
<feature type="compositionally biased region" description="Acidic residues" evidence="1">
    <location>
        <begin position="156"/>
        <end position="198"/>
    </location>
</feature>